<organism evidence="2 3">
    <name type="scientific">Planktomarina temperata RCA23</name>
    <dbReference type="NCBI Taxonomy" id="666509"/>
    <lineage>
        <taxon>Bacteria</taxon>
        <taxon>Pseudomonadati</taxon>
        <taxon>Pseudomonadota</taxon>
        <taxon>Alphaproteobacteria</taxon>
        <taxon>Rhodobacterales</taxon>
        <taxon>Paracoccaceae</taxon>
        <taxon>Planktomarina</taxon>
    </lineage>
</organism>
<keyword evidence="1" id="KW-0472">Membrane</keyword>
<reference evidence="2 3" key="1">
    <citation type="journal article" date="2014" name="ISME J.">
        <title>Adaptation of an abundant Roseobacter RCA organism to pelagic systems revealed by genomic and transcriptomic analyses.</title>
        <authorList>
            <person name="Voget S."/>
            <person name="Wemheuer B."/>
            <person name="Brinkhoff T."/>
            <person name="Vollmers J."/>
            <person name="Dietrich S."/>
            <person name="Giebel H.A."/>
            <person name="Beardsley C."/>
            <person name="Sardemann C."/>
            <person name="Bakenhus I."/>
            <person name="Billerbeck S."/>
            <person name="Daniel R."/>
            <person name="Simon M."/>
        </authorList>
    </citation>
    <scope>NUCLEOTIDE SEQUENCE [LARGE SCALE GENOMIC DNA]</scope>
    <source>
        <strain evidence="2 3">RCA23</strain>
    </source>
</reference>
<evidence type="ECO:0000313" key="3">
    <source>
        <dbReference type="Proteomes" id="UP000028680"/>
    </source>
</evidence>
<feature type="transmembrane region" description="Helical" evidence="1">
    <location>
        <begin position="15"/>
        <end position="35"/>
    </location>
</feature>
<dbReference type="RefSeq" id="WP_044048988.1">
    <property type="nucleotide sequence ID" value="NZ_CP003984.1"/>
</dbReference>
<keyword evidence="3" id="KW-1185">Reference proteome</keyword>
<name>A0AAN0RH68_9RHOB</name>
<evidence type="ECO:0000256" key="1">
    <source>
        <dbReference type="SAM" id="Phobius"/>
    </source>
</evidence>
<keyword evidence="1" id="KW-0812">Transmembrane</keyword>
<dbReference type="EMBL" id="CP003984">
    <property type="protein sequence ID" value="AII86118.1"/>
    <property type="molecule type" value="Genomic_DNA"/>
</dbReference>
<accession>A0AAN0RH68</accession>
<gene>
    <name evidence="2" type="ORF">RCA23_c05590</name>
</gene>
<protein>
    <submittedName>
        <fullName evidence="2">Uncharacterized protein</fullName>
    </submittedName>
</protein>
<evidence type="ECO:0000313" key="2">
    <source>
        <dbReference type="EMBL" id="AII86118.1"/>
    </source>
</evidence>
<sequence length="170" mass="18498">MSFIRPEALRSLRKYRGFIFAGLVLTTGLMIVVSSFGTTRLAGAVIAVMGALIGHDAYRRFKFPAGQGGAGVVEVDERQVSYLAAGTGRSISLDTLERIELHRNMRGRTTWVFFGPEGMLSVPGDAEGTGKLFDALVALPGVNYAQAEAASQGRGPDLFLIWQRNRRKLH</sequence>
<keyword evidence="1" id="KW-1133">Transmembrane helix</keyword>
<proteinExistence type="predicted"/>
<dbReference type="AlphaFoldDB" id="A0AAN0RH68"/>
<dbReference type="KEGG" id="ptp:RCA23_c05590"/>
<dbReference type="Proteomes" id="UP000028680">
    <property type="component" value="Chromosome"/>
</dbReference>